<evidence type="ECO:0000256" key="6">
    <source>
        <dbReference type="SAM" id="Phobius"/>
    </source>
</evidence>
<dbReference type="CDD" id="cd00637">
    <property type="entry name" value="7tm_classA_rhodopsin-like"/>
    <property type="match status" value="3"/>
</dbReference>
<keyword evidence="2" id="KW-1003">Cell membrane</keyword>
<dbReference type="GO" id="GO:0005886">
    <property type="term" value="C:plasma membrane"/>
    <property type="evidence" value="ECO:0007669"/>
    <property type="project" value="UniProtKB-SubCell"/>
</dbReference>
<dbReference type="GO" id="GO:0004930">
    <property type="term" value="F:G protein-coupled receptor activity"/>
    <property type="evidence" value="ECO:0007669"/>
    <property type="project" value="InterPro"/>
</dbReference>
<feature type="domain" description="G-protein coupled receptors family 1 profile" evidence="7">
    <location>
        <begin position="52"/>
        <end position="289"/>
    </location>
</feature>
<feature type="transmembrane region" description="Helical" evidence="6">
    <location>
        <begin position="662"/>
        <end position="683"/>
    </location>
</feature>
<sequence length="1223" mass="137607">MMAQANLSGDTGKQTEILAQLRCVAGWTDKIHTQLILISAFNIFLSVTAFLGNTFILVALFKQSSLHPPSKLLYRCLATTDLCVGLITGPSHVAYLLSLVDQNLDFCRYALSMSFIAGFSLSSVSLLTMTAISVDRLLALLLELRYRQVVTMKRTCVILIMFWVVSIVTGASYFFNHRIAIWYSYIVIPLCIATATFSYAKIFHTLYHSHYQVHIHTLQQLGQPLNMARYRKAVYSALWVQLALVACYLPYNIARSVLPKGELSPLQFLVWGYTATLVYVNSSLNPILYCWKINEIRQAVKETITQVLCCPWTENKPKPQCVAGRAHEIHLPVIFLAAANIILSINAFHGNTPFIRHPNLFQTYVSFFGKDRLVICLGLISQPSIVMNWLSLLHEEWSLDGNKCGQNIGLFYHPIAVRYGHIAAEPTDFTERGTIGKGSIQCIAVAVVGCYLPYGIVRAVLRGNRLSSSEFLVYLNSSLKLVFYYWKIGEVRNVVKETIRRTLCCPWTELTVNLSSETAKQSETLAQLRCVAGWADGIHKPIITLSIINIFLSITAFLGNFLILVALHKESSLHSPSKFLYRCLATTDLCVGLISEPSAVMYWLSLVNEYWNFCLFMQITHFVAGFILASVSLLTMTAVSVDRLLALILGLRYKQVVTLKRTYLLLIIFWIVSSILGATSSFVNHRIAIRFSYVVIGVCLITTTVSYMKIFHGLHHNQNQLQAHVQPVPLNMARYREAVHSALWVQLALVVCYLPYGIVTAVLPEGRASPFEFLVSECVETLVYLNSSLNPSDAGKQTETFIQLRCVAGWADEIRMPLIFLVTTNIFLSITTFVGNTLILVALHKDSSLHSPSKLMYRCLATTDVCVGLIAEPSAIMYWLSLLHEDWNLCRYAVVTYFVAGYILTAVSLLTMTAISVDRLLVLLLGMGYRQVVNSKRIYLILITFWIVSILHGASYIVDHRIANWTGHIVTPLCLVTATVSYTTIFYRLHHSLNQVQVHVPQQPSQPVPLNTVRYRKALHSALLVQLSFAVCYLPYGVAVTLPPKGRLSTSEFLVVGGVVTLIFLNSSLNPFLYCWKISEVRQLPVFHENWNLCRYASATFFCNRLHSVFNLSVYNDGNKRGHTSLIVFGVEIQTIRNFEANIFACNNITIPFELVIIFWTVSVLSGTSYSIDRCIAIWYDYNVIPLCLVTATFSYLNISIASSVIKIKCKCMFHSSRANQFH</sequence>
<feature type="transmembrane region" description="Helical" evidence="6">
    <location>
        <begin position="969"/>
        <end position="987"/>
    </location>
</feature>
<evidence type="ECO:0000259" key="7">
    <source>
        <dbReference type="PROSITE" id="PS50262"/>
    </source>
</evidence>
<dbReference type="SUPFAM" id="SSF81321">
    <property type="entry name" value="Family A G protein-coupled receptor-like"/>
    <property type="match status" value="3"/>
</dbReference>
<organism evidence="8 9">
    <name type="scientific">Pocillopora damicornis</name>
    <name type="common">Cauliflower coral</name>
    <name type="synonym">Millepora damicornis</name>
    <dbReference type="NCBI Taxonomy" id="46731"/>
    <lineage>
        <taxon>Eukaryota</taxon>
        <taxon>Metazoa</taxon>
        <taxon>Cnidaria</taxon>
        <taxon>Anthozoa</taxon>
        <taxon>Hexacorallia</taxon>
        <taxon>Scleractinia</taxon>
        <taxon>Astrocoeniina</taxon>
        <taxon>Pocilloporidae</taxon>
        <taxon>Pocillopora</taxon>
    </lineage>
</organism>
<protein>
    <recommendedName>
        <fullName evidence="7">G-protein coupled receptors family 1 profile domain-containing protein</fullName>
    </recommendedName>
</protein>
<keyword evidence="9" id="KW-1185">Reference proteome</keyword>
<evidence type="ECO:0000256" key="5">
    <source>
        <dbReference type="ARBA" id="ARBA00023136"/>
    </source>
</evidence>
<evidence type="ECO:0000256" key="2">
    <source>
        <dbReference type="ARBA" id="ARBA00022475"/>
    </source>
</evidence>
<evidence type="ECO:0000313" key="9">
    <source>
        <dbReference type="Proteomes" id="UP000275408"/>
    </source>
</evidence>
<feature type="transmembrane region" description="Helical" evidence="6">
    <location>
        <begin position="818"/>
        <end position="843"/>
    </location>
</feature>
<feature type="transmembrane region" description="Helical" evidence="6">
    <location>
        <begin position="892"/>
        <end position="917"/>
    </location>
</feature>
<proteinExistence type="predicted"/>
<feature type="transmembrane region" description="Helical" evidence="6">
    <location>
        <begin position="233"/>
        <end position="251"/>
    </location>
</feature>
<reference evidence="8 9" key="1">
    <citation type="journal article" date="2018" name="Sci. Rep.">
        <title>Comparative analysis of the Pocillopora damicornis genome highlights role of immune system in coral evolution.</title>
        <authorList>
            <person name="Cunning R."/>
            <person name="Bay R.A."/>
            <person name="Gillette P."/>
            <person name="Baker A.C."/>
            <person name="Traylor-Knowles N."/>
        </authorList>
    </citation>
    <scope>NUCLEOTIDE SEQUENCE [LARGE SCALE GENOMIC DNA]</scope>
    <source>
        <strain evidence="8">RSMAS</strain>
        <tissue evidence="8">Whole animal</tissue>
    </source>
</reference>
<feature type="transmembrane region" description="Helical" evidence="6">
    <location>
        <begin position="1153"/>
        <end position="1172"/>
    </location>
</feature>
<feature type="transmembrane region" description="Helical" evidence="6">
    <location>
        <begin position="35"/>
        <end position="60"/>
    </location>
</feature>
<evidence type="ECO:0000256" key="4">
    <source>
        <dbReference type="ARBA" id="ARBA00022989"/>
    </source>
</evidence>
<feature type="transmembrane region" description="Helical" evidence="6">
    <location>
        <begin position="742"/>
        <end position="763"/>
    </location>
</feature>
<feature type="transmembrane region" description="Helical" evidence="6">
    <location>
        <begin position="155"/>
        <end position="175"/>
    </location>
</feature>
<keyword evidence="5 6" id="KW-0472">Membrane</keyword>
<dbReference type="Proteomes" id="UP000275408">
    <property type="component" value="Unassembled WGS sequence"/>
</dbReference>
<feature type="transmembrane region" description="Helical" evidence="6">
    <location>
        <begin position="542"/>
        <end position="567"/>
    </location>
</feature>
<feature type="transmembrane region" description="Helical" evidence="6">
    <location>
        <begin position="1184"/>
        <end position="1206"/>
    </location>
</feature>
<dbReference type="InterPro" id="IPR000276">
    <property type="entry name" value="GPCR_Rhodpsn"/>
</dbReference>
<feature type="domain" description="G-protein coupled receptors family 1 profile" evidence="7">
    <location>
        <begin position="559"/>
        <end position="794"/>
    </location>
</feature>
<feature type="transmembrane region" description="Helical" evidence="6">
    <location>
        <begin position="610"/>
        <end position="641"/>
    </location>
</feature>
<keyword evidence="3 6" id="KW-0812">Transmembrane</keyword>
<dbReference type="PRINTS" id="PR00237">
    <property type="entry name" value="GPCRRHODOPSN"/>
</dbReference>
<evidence type="ECO:0000313" key="8">
    <source>
        <dbReference type="EMBL" id="RMX36469.1"/>
    </source>
</evidence>
<dbReference type="InterPro" id="IPR017452">
    <property type="entry name" value="GPCR_Rhodpsn_7TM"/>
</dbReference>
<dbReference type="Gene3D" id="1.20.1070.10">
    <property type="entry name" value="Rhodopsin 7-helix transmembrane proteins"/>
    <property type="match status" value="3"/>
</dbReference>
<feature type="transmembrane region" description="Helical" evidence="6">
    <location>
        <begin position="1054"/>
        <end position="1076"/>
    </location>
</feature>
<feature type="transmembrane region" description="Helical" evidence="6">
    <location>
        <begin position="1023"/>
        <end position="1042"/>
    </location>
</feature>
<keyword evidence="4 6" id="KW-1133">Transmembrane helix</keyword>
<feature type="transmembrane region" description="Helical" evidence="6">
    <location>
        <begin position="689"/>
        <end position="708"/>
    </location>
</feature>
<dbReference type="EMBL" id="RCHS01004322">
    <property type="protein sequence ID" value="RMX36469.1"/>
    <property type="molecule type" value="Genomic_DNA"/>
</dbReference>
<feature type="transmembrane region" description="Helical" evidence="6">
    <location>
        <begin position="855"/>
        <end position="880"/>
    </location>
</feature>
<dbReference type="OrthoDB" id="6147321at2759"/>
<feature type="transmembrane region" description="Helical" evidence="6">
    <location>
        <begin position="938"/>
        <end position="957"/>
    </location>
</feature>
<evidence type="ECO:0000256" key="3">
    <source>
        <dbReference type="ARBA" id="ARBA00022692"/>
    </source>
</evidence>
<comment type="subcellular location">
    <subcellularLocation>
        <location evidence="1">Cell membrane</location>
        <topology evidence="1">Multi-pass membrane protein</topology>
    </subcellularLocation>
</comment>
<feature type="transmembrane region" description="Helical" evidence="6">
    <location>
        <begin position="271"/>
        <end position="291"/>
    </location>
</feature>
<name>A0A3M6T5B1_POCDA</name>
<evidence type="ECO:0000256" key="1">
    <source>
        <dbReference type="ARBA" id="ARBA00004651"/>
    </source>
</evidence>
<dbReference type="PROSITE" id="PS50262">
    <property type="entry name" value="G_PROTEIN_RECEP_F1_2"/>
    <property type="match status" value="3"/>
</dbReference>
<dbReference type="PANTHER" id="PTHR22750">
    <property type="entry name" value="G-PROTEIN COUPLED RECEPTOR"/>
    <property type="match status" value="1"/>
</dbReference>
<feature type="domain" description="G-protein coupled receptors family 1 profile" evidence="7">
    <location>
        <begin position="835"/>
        <end position="1074"/>
    </location>
</feature>
<dbReference type="Pfam" id="PF00001">
    <property type="entry name" value="7tm_1"/>
    <property type="match status" value="3"/>
</dbReference>
<feature type="transmembrane region" description="Helical" evidence="6">
    <location>
        <begin position="109"/>
        <end position="134"/>
    </location>
</feature>
<dbReference type="AlphaFoldDB" id="A0A3M6T5B1"/>
<gene>
    <name evidence="8" type="ORF">pdam_00010021</name>
</gene>
<comment type="caution">
    <text evidence="8">The sequence shown here is derived from an EMBL/GenBank/DDBJ whole genome shotgun (WGS) entry which is preliminary data.</text>
</comment>
<accession>A0A3M6T5B1</accession>
<feature type="transmembrane region" description="Helical" evidence="6">
    <location>
        <begin position="181"/>
        <end position="200"/>
    </location>
</feature>